<dbReference type="Pfam" id="PF17786">
    <property type="entry name" value="Mannosidase_ig"/>
    <property type="match status" value="1"/>
</dbReference>
<evidence type="ECO:0000313" key="7">
    <source>
        <dbReference type="EMBL" id="SFI27783.1"/>
    </source>
</evidence>
<evidence type="ECO:0000256" key="2">
    <source>
        <dbReference type="ARBA" id="ARBA00022801"/>
    </source>
</evidence>
<keyword evidence="8" id="KW-1185">Reference proteome</keyword>
<proteinExistence type="inferred from homology"/>
<dbReference type="InterPro" id="IPR006102">
    <property type="entry name" value="Ig-like_GH2"/>
</dbReference>
<keyword evidence="2" id="KW-0378">Hydrolase</keyword>
<feature type="domain" description="Beta-mannosidase-like galactose-binding" evidence="6">
    <location>
        <begin position="78"/>
        <end position="202"/>
    </location>
</feature>
<dbReference type="InterPro" id="IPR036156">
    <property type="entry name" value="Beta-gal/glucu_dom_sf"/>
</dbReference>
<dbReference type="Gene3D" id="3.20.20.80">
    <property type="entry name" value="Glycosidases"/>
    <property type="match status" value="1"/>
</dbReference>
<dbReference type="GO" id="GO:0004553">
    <property type="term" value="F:hydrolase activity, hydrolyzing O-glycosyl compounds"/>
    <property type="evidence" value="ECO:0007669"/>
    <property type="project" value="InterPro"/>
</dbReference>
<gene>
    <name evidence="7" type="ORF">SAMN05444682_103133</name>
</gene>
<keyword evidence="3" id="KW-0326">Glycosidase</keyword>
<dbReference type="Proteomes" id="UP000198670">
    <property type="component" value="Unassembled WGS sequence"/>
</dbReference>
<feature type="domain" description="Mannosidase Ig/CBM-like" evidence="5">
    <location>
        <begin position="736"/>
        <end position="811"/>
    </location>
</feature>
<evidence type="ECO:0000313" key="8">
    <source>
        <dbReference type="Proteomes" id="UP000198670"/>
    </source>
</evidence>
<dbReference type="InterPro" id="IPR054593">
    <property type="entry name" value="Beta-mannosidase-like_N2"/>
</dbReference>
<evidence type="ECO:0000259" key="6">
    <source>
        <dbReference type="Pfam" id="PF22666"/>
    </source>
</evidence>
<dbReference type="PANTHER" id="PTHR43536">
    <property type="entry name" value="MANNOSYLGLYCOPROTEIN ENDO-BETA-MANNOSIDASE"/>
    <property type="match status" value="1"/>
</dbReference>
<dbReference type="Pfam" id="PF00703">
    <property type="entry name" value="Glyco_hydro_2"/>
    <property type="match status" value="1"/>
</dbReference>
<feature type="domain" description="Glycoside hydrolase family 2 immunoglobulin-like beta-sandwich" evidence="4">
    <location>
        <begin position="317"/>
        <end position="376"/>
    </location>
</feature>
<dbReference type="InterPro" id="IPR017853">
    <property type="entry name" value="GH"/>
</dbReference>
<name>A0A1I3GWK2_9SPHI</name>
<evidence type="ECO:0000256" key="1">
    <source>
        <dbReference type="ARBA" id="ARBA00007401"/>
    </source>
</evidence>
<dbReference type="InterPro" id="IPR041447">
    <property type="entry name" value="Mannosidase_ig"/>
</dbReference>
<dbReference type="SUPFAM" id="SSF51445">
    <property type="entry name" value="(Trans)glycosidases"/>
    <property type="match status" value="1"/>
</dbReference>
<dbReference type="STRING" id="1477437.SAMN05444682_103133"/>
<sequence>MPVGIKILDIDVMRKRNVLLFSWAIVMLIGELHAQPSVRHLESPYYIFPRQGSQHIDLAADWLLTSEEDTIKHLEALAENDWFNVTYPTSVQMAHYHAGKLGNPYEHAHALEHEQLEQKVWYYKKRFDMGEIRPGERALLCFDGVDYFAKVWVNGQLMGAHRGIFGGPSIDVTDWVVHDSNEVIVEVRSANYRNSAFDNRKPGNIVKGWFLTGGSGMEPFFNLGLWRGIRIERIPAYHMDRPFFYTKVLKDNQATLGFSLEIFSGKHSLDYQLHPWRGQQVVSSSHFPEKGREDVKVPDELTVSVDFLDEGKVAFSKAFKPHVIEGRCFLEDTFVLDNPKLWYPNGLGDPDFYQVQVSLQVNGKTVDVIDLDFGVRTIEQVRSAGIRTTDRWHNWQFVVNGKKFFVKGINWMPVDALYDLTPDKYDWAVRMAKAAGFQMFRIWGSALLESKEFYEACNKYGIMVWQDFNIANFDTPDWPQEVWEAQVCQNIFRLRNEPSLAVWCGGNEFNPYSYGNAASIGIVERNLAIFDPTRAFVRTSPDGGSIHAYPDFDPRWYRAFDLTPFVSETGIHSITDSKGIREVVDNRELENLGGMYAETFRKTHPEFVMHFAEYNPSRVPRMLSRASHIDDMANPSLEAIAEATQVAAGEFYQVMAEAIQANYPVTTGLMPWVYKRPWPVVAAIHLVDGFGQPSAPYYFLKRTYVPTRITIQIDRLLWAAGERFPMEVKVLNGVDQPGFAGRVHVQVFDDLFQKVWSAEDSIDVKPETSVTTRGLPAFDIPDHYKSRFFFVLAELYDAKGNLISRADYWPRTIPQMESAEYHSQYVAKPMEWPTLEQGPWLKPAVAKTRTQLALRINRMVNKGNGLWEADVSVENHGNYPSFMTQLEIEGTKRLFFADDNFFWLQPGESKEIHLEMKLPEEIDDKPVNLVLSSWNADADKKQFEF</sequence>
<dbReference type="SUPFAM" id="SSF49785">
    <property type="entry name" value="Galactose-binding domain-like"/>
    <property type="match status" value="1"/>
</dbReference>
<evidence type="ECO:0000256" key="3">
    <source>
        <dbReference type="ARBA" id="ARBA00023295"/>
    </source>
</evidence>
<dbReference type="EMBL" id="FOQO01000003">
    <property type="protein sequence ID" value="SFI27783.1"/>
    <property type="molecule type" value="Genomic_DNA"/>
</dbReference>
<evidence type="ECO:0000259" key="4">
    <source>
        <dbReference type="Pfam" id="PF00703"/>
    </source>
</evidence>
<dbReference type="Pfam" id="PF22666">
    <property type="entry name" value="Glyco_hydro_2_N2"/>
    <property type="match status" value="1"/>
</dbReference>
<comment type="similarity">
    <text evidence="1">Belongs to the glycosyl hydrolase 2 family.</text>
</comment>
<dbReference type="GO" id="GO:0005975">
    <property type="term" value="P:carbohydrate metabolic process"/>
    <property type="evidence" value="ECO:0007669"/>
    <property type="project" value="InterPro"/>
</dbReference>
<dbReference type="PANTHER" id="PTHR43536:SF1">
    <property type="entry name" value="MANNOSYLGLYCOPROTEIN ENDO-BETA-MANNOSIDASE"/>
    <property type="match status" value="1"/>
</dbReference>
<reference evidence="7 8" key="1">
    <citation type="submission" date="2016-10" db="EMBL/GenBank/DDBJ databases">
        <authorList>
            <person name="de Groot N.N."/>
        </authorList>
    </citation>
    <scope>NUCLEOTIDE SEQUENCE [LARGE SCALE GENOMIC DNA]</scope>
    <source>
        <strain evidence="7 8">RK1</strain>
    </source>
</reference>
<accession>A0A1I3GWK2</accession>
<organism evidence="7 8">
    <name type="scientific">Parapedobacter indicus</name>
    <dbReference type="NCBI Taxonomy" id="1477437"/>
    <lineage>
        <taxon>Bacteria</taxon>
        <taxon>Pseudomonadati</taxon>
        <taxon>Bacteroidota</taxon>
        <taxon>Sphingobacteriia</taxon>
        <taxon>Sphingobacteriales</taxon>
        <taxon>Sphingobacteriaceae</taxon>
        <taxon>Parapedobacter</taxon>
    </lineage>
</organism>
<protein>
    <submittedName>
        <fullName evidence="7">Beta-mannosidase</fullName>
    </submittedName>
</protein>
<dbReference type="InterPro" id="IPR043534">
    <property type="entry name" value="EBDG/EBM"/>
</dbReference>
<dbReference type="Gene3D" id="2.60.120.260">
    <property type="entry name" value="Galactose-binding domain-like"/>
    <property type="match status" value="1"/>
</dbReference>
<dbReference type="InterPro" id="IPR013783">
    <property type="entry name" value="Ig-like_fold"/>
</dbReference>
<dbReference type="SUPFAM" id="SSF49303">
    <property type="entry name" value="beta-Galactosidase/glucuronidase domain"/>
    <property type="match status" value="2"/>
</dbReference>
<evidence type="ECO:0000259" key="5">
    <source>
        <dbReference type="Pfam" id="PF17786"/>
    </source>
</evidence>
<dbReference type="InterPro" id="IPR008979">
    <property type="entry name" value="Galactose-bd-like_sf"/>
</dbReference>
<dbReference type="AlphaFoldDB" id="A0A1I3GWK2"/>
<dbReference type="Gene3D" id="2.60.40.10">
    <property type="entry name" value="Immunoglobulins"/>
    <property type="match status" value="2"/>
</dbReference>